<keyword evidence="2 8" id="KW-0812">Transmembrane</keyword>
<evidence type="ECO:0000256" key="9">
    <source>
        <dbReference type="SAM" id="SignalP"/>
    </source>
</evidence>
<dbReference type="Gene3D" id="1.25.40.10">
    <property type="entry name" value="Tetratricopeptide repeat domain"/>
    <property type="match status" value="1"/>
</dbReference>
<dbReference type="InterPro" id="IPR050401">
    <property type="entry name" value="Cyclic_nucleotide_synthase"/>
</dbReference>
<keyword evidence="12" id="KW-1185">Reference proteome</keyword>
<sequence>MKSIRDIAKTYRILLFLCLCLNLGFSQNKAVSDSLLEIYEAGEFSQESEIILLRDITYSLSDPDEIIHYGELLLEQAKEADSLNLIFQGYLQLGNAYKLKGDLGLALENYFEAVVIAKEVKDQKQLGRVFIAIAGAYSSMGSTDNTIRYYQDAIQILKSEQDITNYAKAIENLGDEYLLMSKPDSALLLFKESGELFSKINYREGLAYNTGNTGLAYALLGQNELAEEKMTAAIAIMEELGIYYPIAVYLTYISDIYADKGDWDNAFEYALQSLTLAKRYGLKAEISDAYLKLSEFYERTGYTGAALKYYRNYVSFRDSVQNIKAVQQMADIQLAQKQVELDLANQRRKTQNIIAISTGIASFLFILLAVGLYRRNVYIKRTNAIIEQEKEKSEKLLLNILPEKTANELKKHGAVKADKLESVTVLFTDFLSFTTHSERTDPEQLVNSLGTYFTAFDDIIEKYGLEKIKTIGDAYMCAGGVPEPLEDHALKMVCAAFEIVEYVEKMKTKGEEGTPRFEMRVGINTGPVVAGVVGHNKFSYDIWGDTVNVAARLERMSEKGRINIGENTYTLIKDHFDCEYRGEIQVKNKGMMKMFFVLGPRVSVKEVKRSADIISS</sequence>
<accession>A0A6P0UDH1</accession>
<evidence type="ECO:0000256" key="3">
    <source>
        <dbReference type="ARBA" id="ARBA00022741"/>
    </source>
</evidence>
<dbReference type="SUPFAM" id="SSF55073">
    <property type="entry name" value="Nucleotide cyclase"/>
    <property type="match status" value="1"/>
</dbReference>
<evidence type="ECO:0000256" key="8">
    <source>
        <dbReference type="SAM" id="Phobius"/>
    </source>
</evidence>
<dbReference type="GO" id="GO:0000166">
    <property type="term" value="F:nucleotide binding"/>
    <property type="evidence" value="ECO:0007669"/>
    <property type="project" value="UniProtKB-KW"/>
</dbReference>
<evidence type="ECO:0000259" key="10">
    <source>
        <dbReference type="PROSITE" id="PS50125"/>
    </source>
</evidence>
<evidence type="ECO:0000256" key="6">
    <source>
        <dbReference type="ARBA" id="ARBA00023239"/>
    </source>
</evidence>
<evidence type="ECO:0000313" key="11">
    <source>
        <dbReference type="EMBL" id="NER11304.1"/>
    </source>
</evidence>
<feature type="transmembrane region" description="Helical" evidence="8">
    <location>
        <begin position="353"/>
        <end position="373"/>
    </location>
</feature>
<evidence type="ECO:0000256" key="4">
    <source>
        <dbReference type="ARBA" id="ARBA00022989"/>
    </source>
</evidence>
<dbReference type="InterPro" id="IPR011990">
    <property type="entry name" value="TPR-like_helical_dom_sf"/>
</dbReference>
<dbReference type="CDD" id="cd07302">
    <property type="entry name" value="CHD"/>
    <property type="match status" value="1"/>
</dbReference>
<gene>
    <name evidence="11" type="ORF">GWK09_12290</name>
</gene>
<comment type="similarity">
    <text evidence="7">Belongs to the adenylyl cyclase class-4/guanylyl cyclase family.</text>
</comment>
<name>A0A6P0UDH1_9FLAO</name>
<keyword evidence="3" id="KW-0547">Nucleotide-binding</keyword>
<feature type="domain" description="Guanylate cyclase" evidence="10">
    <location>
        <begin position="424"/>
        <end position="554"/>
    </location>
</feature>
<dbReference type="PROSITE" id="PS00452">
    <property type="entry name" value="GUANYLATE_CYCLASE_1"/>
    <property type="match status" value="1"/>
</dbReference>
<reference evidence="11 12" key="1">
    <citation type="submission" date="2020-01" db="EMBL/GenBank/DDBJ databases">
        <title>Muriicola jejuensis KCTC 22299.</title>
        <authorList>
            <person name="Wang G."/>
        </authorList>
    </citation>
    <scope>NUCLEOTIDE SEQUENCE [LARGE SCALE GENOMIC DNA]</scope>
    <source>
        <strain evidence="11 12">KCTC 22299</strain>
    </source>
</reference>
<keyword evidence="4 8" id="KW-1133">Transmembrane helix</keyword>
<proteinExistence type="inferred from homology"/>
<dbReference type="GO" id="GO:0009190">
    <property type="term" value="P:cyclic nucleotide biosynthetic process"/>
    <property type="evidence" value="ECO:0007669"/>
    <property type="project" value="InterPro"/>
</dbReference>
<dbReference type="Pfam" id="PF00211">
    <property type="entry name" value="Guanylate_cyc"/>
    <property type="match status" value="1"/>
</dbReference>
<dbReference type="InterPro" id="IPR001054">
    <property type="entry name" value="A/G_cyclase"/>
</dbReference>
<evidence type="ECO:0000256" key="7">
    <source>
        <dbReference type="RuleBase" id="RU000405"/>
    </source>
</evidence>
<comment type="subcellular location">
    <subcellularLocation>
        <location evidence="1">Membrane</location>
    </subcellularLocation>
</comment>
<keyword evidence="6 7" id="KW-0456">Lyase</keyword>
<dbReference type="GO" id="GO:0016020">
    <property type="term" value="C:membrane"/>
    <property type="evidence" value="ECO:0007669"/>
    <property type="project" value="UniProtKB-SubCell"/>
</dbReference>
<feature type="signal peptide" evidence="9">
    <location>
        <begin position="1"/>
        <end position="30"/>
    </location>
</feature>
<dbReference type="EMBL" id="JAABOP010000004">
    <property type="protein sequence ID" value="NER11304.1"/>
    <property type="molecule type" value="Genomic_DNA"/>
</dbReference>
<dbReference type="Pfam" id="PF14938">
    <property type="entry name" value="SNAP"/>
    <property type="match status" value="1"/>
</dbReference>
<dbReference type="GO" id="GO:0035556">
    <property type="term" value="P:intracellular signal transduction"/>
    <property type="evidence" value="ECO:0007669"/>
    <property type="project" value="InterPro"/>
</dbReference>
<keyword evidence="9" id="KW-0732">Signal</keyword>
<protein>
    <submittedName>
        <fullName evidence="11">Adenylate/guanylate cyclase domain-containing protein</fullName>
    </submittedName>
</protein>
<comment type="caution">
    <text evidence="11">The sequence shown here is derived from an EMBL/GenBank/DDBJ whole genome shotgun (WGS) entry which is preliminary data.</text>
</comment>
<evidence type="ECO:0000313" key="12">
    <source>
        <dbReference type="Proteomes" id="UP000468443"/>
    </source>
</evidence>
<dbReference type="PANTHER" id="PTHR11920:SF335">
    <property type="entry name" value="GUANYLATE CYCLASE"/>
    <property type="match status" value="1"/>
</dbReference>
<dbReference type="PANTHER" id="PTHR11920">
    <property type="entry name" value="GUANYLYL CYCLASE"/>
    <property type="match status" value="1"/>
</dbReference>
<dbReference type="InterPro" id="IPR019734">
    <property type="entry name" value="TPR_rpt"/>
</dbReference>
<dbReference type="InterPro" id="IPR029787">
    <property type="entry name" value="Nucleotide_cyclase"/>
</dbReference>
<dbReference type="RefSeq" id="WP_163693760.1">
    <property type="nucleotide sequence ID" value="NZ_FXTW01000003.1"/>
</dbReference>
<dbReference type="PROSITE" id="PS50125">
    <property type="entry name" value="GUANYLATE_CYCLASE_2"/>
    <property type="match status" value="1"/>
</dbReference>
<dbReference type="SMART" id="SM00044">
    <property type="entry name" value="CYCc"/>
    <property type="match status" value="1"/>
</dbReference>
<dbReference type="Gene3D" id="3.30.70.1230">
    <property type="entry name" value="Nucleotide cyclase"/>
    <property type="match status" value="1"/>
</dbReference>
<organism evidence="11 12">
    <name type="scientific">Muriicola jejuensis</name>
    <dbReference type="NCBI Taxonomy" id="504488"/>
    <lineage>
        <taxon>Bacteria</taxon>
        <taxon>Pseudomonadati</taxon>
        <taxon>Bacteroidota</taxon>
        <taxon>Flavobacteriia</taxon>
        <taxon>Flavobacteriales</taxon>
        <taxon>Flavobacteriaceae</taxon>
        <taxon>Muriicola</taxon>
    </lineage>
</organism>
<evidence type="ECO:0000256" key="1">
    <source>
        <dbReference type="ARBA" id="ARBA00004370"/>
    </source>
</evidence>
<dbReference type="InterPro" id="IPR018297">
    <property type="entry name" value="A/G_cyclase_CS"/>
</dbReference>
<dbReference type="GO" id="GO:0004016">
    <property type="term" value="F:adenylate cyclase activity"/>
    <property type="evidence" value="ECO:0007669"/>
    <property type="project" value="UniProtKB-ARBA"/>
</dbReference>
<evidence type="ECO:0000256" key="5">
    <source>
        <dbReference type="ARBA" id="ARBA00023136"/>
    </source>
</evidence>
<evidence type="ECO:0000256" key="2">
    <source>
        <dbReference type="ARBA" id="ARBA00022692"/>
    </source>
</evidence>
<dbReference type="SUPFAM" id="SSF48452">
    <property type="entry name" value="TPR-like"/>
    <property type="match status" value="2"/>
</dbReference>
<dbReference type="SMART" id="SM00028">
    <property type="entry name" value="TPR"/>
    <property type="match status" value="4"/>
</dbReference>
<dbReference type="Proteomes" id="UP000468443">
    <property type="component" value="Unassembled WGS sequence"/>
</dbReference>
<dbReference type="AlphaFoldDB" id="A0A6P0UDH1"/>
<feature type="chain" id="PRO_5026652011" evidence="9">
    <location>
        <begin position="31"/>
        <end position="616"/>
    </location>
</feature>
<keyword evidence="5 8" id="KW-0472">Membrane</keyword>